<sequence>MYMYMQTNIFLHKNFISNISVNLPVVNSVLYKKVSDKVFEIPREKEWSLLIKNNYKIAQLKKMCKHYNVISSGKKEVLRKRLYNLLRISCNVRKIQNSCKHYLLRKYNNLRGPARYNRSLCVNETDFYSMDDVKDIPYEQFYSFQDSDKKIYGFDVKSLYKLYSKSRKKENPYNRRVIPLYVMVQIKSLLKLSKFSPVFSNGGNPIVVEDVDEILTQEQRIAARALDIFQKIDLHGHITNTDWFMTLEKNQLIKFIRVLSDIWEYRAQLSHTTKRNICPPYGNPFGLINMDALQLCSIDFLKMASLTVMEKLVTSGITLGMRSLGAMYVLCGLTLVNSDAANSLPWLYESVVET</sequence>
<evidence type="ECO:0000313" key="2">
    <source>
        <dbReference type="EMBL" id="QHS96725.1"/>
    </source>
</evidence>
<dbReference type="InterPro" id="IPR036361">
    <property type="entry name" value="SAP_dom_sf"/>
</dbReference>
<dbReference type="AlphaFoldDB" id="A0A6C0BWA8"/>
<organism evidence="2">
    <name type="scientific">viral metagenome</name>
    <dbReference type="NCBI Taxonomy" id="1070528"/>
    <lineage>
        <taxon>unclassified sequences</taxon>
        <taxon>metagenomes</taxon>
        <taxon>organismal metagenomes</taxon>
    </lineage>
</organism>
<dbReference type="SUPFAM" id="SSF68906">
    <property type="entry name" value="SAP domain"/>
    <property type="match status" value="1"/>
</dbReference>
<protein>
    <recommendedName>
        <fullName evidence="1">SAP domain-containing protein</fullName>
    </recommendedName>
</protein>
<dbReference type="PROSITE" id="PS50800">
    <property type="entry name" value="SAP"/>
    <property type="match status" value="1"/>
</dbReference>
<name>A0A6C0BWA8_9ZZZZ</name>
<evidence type="ECO:0000259" key="1">
    <source>
        <dbReference type="PROSITE" id="PS50800"/>
    </source>
</evidence>
<feature type="domain" description="SAP" evidence="1">
    <location>
        <begin position="52"/>
        <end position="86"/>
    </location>
</feature>
<dbReference type="EMBL" id="MN739278">
    <property type="protein sequence ID" value="QHS96725.1"/>
    <property type="molecule type" value="Genomic_DNA"/>
</dbReference>
<dbReference type="InterPro" id="IPR003034">
    <property type="entry name" value="SAP_dom"/>
</dbReference>
<reference evidence="2" key="1">
    <citation type="journal article" date="2020" name="Nature">
        <title>Giant virus diversity and host interactions through global metagenomics.</title>
        <authorList>
            <person name="Schulz F."/>
            <person name="Roux S."/>
            <person name="Paez-Espino D."/>
            <person name="Jungbluth S."/>
            <person name="Walsh D.A."/>
            <person name="Denef V.J."/>
            <person name="McMahon K.D."/>
            <person name="Konstantinidis K.T."/>
            <person name="Eloe-Fadrosh E.A."/>
            <person name="Kyrpides N.C."/>
            <person name="Woyke T."/>
        </authorList>
    </citation>
    <scope>NUCLEOTIDE SEQUENCE</scope>
    <source>
        <strain evidence="2">GVMAG-M-3300020166-5</strain>
    </source>
</reference>
<accession>A0A6C0BWA8</accession>
<proteinExistence type="predicted"/>